<evidence type="ECO:0000313" key="1">
    <source>
        <dbReference type="EMBL" id="OQB40997.1"/>
    </source>
</evidence>
<sequence length="373" mass="43106">MLTKELKKIFEGINCFYGKTSENIFKTLYVTPAHIIAENQYSKIMLDNNIFKTDKSFSFDVEQTLNLIKTFDKKDTILNAVNTQESTISFTTQNVKITHKVDFKPSELNQISYSEANFVCSVFGEDLLKTFDYVSSICNLEEFDNLFIVDKKLSAISTFYSLILNSTSDCLSTNGKTTTFSLKYEFIRHFLKISSVLQIDQSVFEIYKVGASIVFVVKNIGETQKLVIQCDSSFNDYSQQLELIRTSILNKLKTIEHIAEFGTTGFTYMCGKIFKATKGIDRGTNLIISNKKIFIKVQNEDTELSMQDIYVDSISYTKKFENFYLNQPYNNSAFYKFIRSFKEKTINLYVFEENFVNYYVFGNVVDNITIFQK</sequence>
<name>A0A1V5ZL88_9BACT</name>
<comment type="caution">
    <text evidence="1">The sequence shown here is derived from an EMBL/GenBank/DDBJ whole genome shotgun (WGS) entry which is preliminary data.</text>
</comment>
<dbReference type="EMBL" id="MWDB01000026">
    <property type="protein sequence ID" value="OQB40997.1"/>
    <property type="molecule type" value="Genomic_DNA"/>
</dbReference>
<dbReference type="AlphaFoldDB" id="A0A1V5ZL88"/>
<dbReference type="Proteomes" id="UP000485621">
    <property type="component" value="Unassembled WGS sequence"/>
</dbReference>
<proteinExistence type="predicted"/>
<protein>
    <submittedName>
        <fullName evidence="1">Uncharacterized protein</fullName>
    </submittedName>
</protein>
<reference evidence="1" key="1">
    <citation type="submission" date="2017-02" db="EMBL/GenBank/DDBJ databases">
        <title>Delving into the versatile metabolic prowess of the omnipresent phylum Bacteroidetes.</title>
        <authorList>
            <person name="Nobu M.K."/>
            <person name="Mei R."/>
            <person name="Narihiro T."/>
            <person name="Kuroda K."/>
            <person name="Liu W.-T."/>
        </authorList>
    </citation>
    <scope>NUCLEOTIDE SEQUENCE</scope>
    <source>
        <strain evidence="1">ADurb.Bin160</strain>
    </source>
</reference>
<gene>
    <name evidence="1" type="ORF">BWY04_01092</name>
</gene>
<organism evidence="1">
    <name type="scientific">candidate division CPR1 bacterium ADurb.Bin160</name>
    <dbReference type="NCBI Taxonomy" id="1852826"/>
    <lineage>
        <taxon>Bacteria</taxon>
        <taxon>candidate division CPR1</taxon>
    </lineage>
</organism>
<accession>A0A1V5ZL88</accession>